<evidence type="ECO:0000256" key="1">
    <source>
        <dbReference type="ARBA" id="ARBA00033738"/>
    </source>
</evidence>
<dbReference type="PANTHER" id="PTHR37165">
    <property type="entry name" value="PEPTIDASE U56 FAMILY"/>
    <property type="match status" value="1"/>
</dbReference>
<dbReference type="InterPro" id="IPR007544">
    <property type="entry name" value="ENCAP"/>
</dbReference>
<sequence length="271" mass="29579">MDLLRRELAPITPKAWAEIDAMAREALVATLSARKFVDVDGPHGIDHPCVNLGRLEVPPGQKVEAVRFGVHQVLPLVEGRVSFVLKQWELDNIDRGAKDFQLDALVEAARKIAAFEEQAVFKGFEAGCIKGLHSEVAAPLVPLELDMDAFVDAVSEGQARLLREGVEGPANLVVNPEVWKFLARSTPGGTLRSLLEKQLTGAVIYSDAVQGALLAAARGGDFELTIGQDFAIGYHHHTAEEIHLFITESFTFRVITPEALVGFEVKKKAKK</sequence>
<evidence type="ECO:0000256" key="3">
    <source>
        <dbReference type="ARBA" id="ARBA00033787"/>
    </source>
</evidence>
<protein>
    <submittedName>
        <fullName evidence="4">Bacteriocin family protein</fullName>
    </submittedName>
</protein>
<organism evidence="4 5">
    <name type="scientific">Geoalkalibacter halelectricus</name>
    <dbReference type="NCBI Taxonomy" id="2847045"/>
    <lineage>
        <taxon>Bacteria</taxon>
        <taxon>Pseudomonadati</taxon>
        <taxon>Thermodesulfobacteriota</taxon>
        <taxon>Desulfuromonadia</taxon>
        <taxon>Desulfuromonadales</taxon>
        <taxon>Geoalkalibacteraceae</taxon>
        <taxon>Geoalkalibacter</taxon>
    </lineage>
</organism>
<dbReference type="PANTHER" id="PTHR37165:SF1">
    <property type="entry name" value="TYPE 1 ENCAPSULIN SHELL PROTEIN"/>
    <property type="match status" value="1"/>
</dbReference>
<evidence type="ECO:0000313" key="5">
    <source>
        <dbReference type="Proteomes" id="UP001060414"/>
    </source>
</evidence>
<evidence type="ECO:0000256" key="2">
    <source>
        <dbReference type="ARBA" id="ARBA00033743"/>
    </source>
</evidence>
<dbReference type="NCBIfam" id="NF041155">
    <property type="entry name" value="encap_f1"/>
    <property type="match status" value="1"/>
</dbReference>
<proteinExistence type="inferred from homology"/>
<dbReference type="Gene3D" id="3.30.2320.10">
    <property type="entry name" value="hypothetical protein PF0899 domain"/>
    <property type="match status" value="1"/>
</dbReference>
<dbReference type="EMBL" id="CP092109">
    <property type="protein sequence ID" value="UWZ78813.1"/>
    <property type="molecule type" value="Genomic_DNA"/>
</dbReference>
<comment type="subcellular location">
    <subcellularLocation>
        <location evidence="1">Encapsulin nanocompartment</location>
    </subcellularLocation>
</comment>
<keyword evidence="5" id="KW-1185">Reference proteome</keyword>
<accession>A0ABY5ZIB2</accession>
<dbReference type="InterPro" id="IPR051429">
    <property type="entry name" value="Encapsulin_nc"/>
</dbReference>
<dbReference type="RefSeq" id="WP_260747173.1">
    <property type="nucleotide sequence ID" value="NZ_CP092109.1"/>
</dbReference>
<gene>
    <name evidence="4" type="ORF">L9S41_14160</name>
</gene>
<dbReference type="PIRSF" id="PIRSF019254">
    <property type="entry name" value="CFP29"/>
    <property type="match status" value="1"/>
</dbReference>
<keyword evidence="3" id="KW-1284">Encapsulin nanocompartment</keyword>
<name>A0ABY5ZIB2_9BACT</name>
<reference evidence="4" key="1">
    <citation type="journal article" date="2022" name="Environ. Microbiol.">
        <title>Geoalkalibacter halelectricus SAP #1 sp. nov. possessing extracellular electron transfer and mineral#reducing capabilities from a haloalkaline environment.</title>
        <authorList>
            <person name="Yadav S."/>
            <person name="Singh R."/>
            <person name="Sundharam S.S."/>
            <person name="Chaudhary S."/>
            <person name="Krishnamurthi S."/>
            <person name="Patil S.A."/>
        </authorList>
    </citation>
    <scope>NUCLEOTIDE SEQUENCE</scope>
    <source>
        <strain evidence="4">SAP-1</strain>
    </source>
</reference>
<comment type="similarity">
    <text evidence="2">Belongs to the encapsulin family. Family 1 subfamily.</text>
</comment>
<dbReference type="Proteomes" id="UP001060414">
    <property type="component" value="Chromosome"/>
</dbReference>
<dbReference type="Pfam" id="PF04454">
    <property type="entry name" value="Linocin_M18"/>
    <property type="match status" value="1"/>
</dbReference>
<evidence type="ECO:0000313" key="4">
    <source>
        <dbReference type="EMBL" id="UWZ78813.1"/>
    </source>
</evidence>
<dbReference type="Gene3D" id="3.30.2400.30">
    <property type="match status" value="1"/>
</dbReference>